<dbReference type="GO" id="GO:0005814">
    <property type="term" value="C:centriole"/>
    <property type="evidence" value="ECO:0007669"/>
    <property type="project" value="UniProtKB-SubCell"/>
</dbReference>
<evidence type="ECO:0000256" key="8">
    <source>
        <dbReference type="ARBA" id="ARBA00022771"/>
    </source>
</evidence>
<organism evidence="22 23">
    <name type="scientific">Ciona savignyi</name>
    <name type="common">Pacific transparent sea squirt</name>
    <dbReference type="NCBI Taxonomy" id="51511"/>
    <lineage>
        <taxon>Eukaryota</taxon>
        <taxon>Metazoa</taxon>
        <taxon>Chordata</taxon>
        <taxon>Tunicata</taxon>
        <taxon>Ascidiacea</taxon>
        <taxon>Phlebobranchia</taxon>
        <taxon>Cionidae</taxon>
        <taxon>Ciona</taxon>
    </lineage>
</organism>
<evidence type="ECO:0000256" key="20">
    <source>
        <dbReference type="SAM" id="MobiDB-lite"/>
    </source>
</evidence>
<reference evidence="22" key="2">
    <citation type="submission" date="2025-08" db="UniProtKB">
        <authorList>
            <consortium name="Ensembl"/>
        </authorList>
    </citation>
    <scope>IDENTIFICATION</scope>
</reference>
<evidence type="ECO:0000256" key="4">
    <source>
        <dbReference type="ARBA" id="ARBA00009131"/>
    </source>
</evidence>
<dbReference type="GO" id="GO:0007507">
    <property type="term" value="P:heart development"/>
    <property type="evidence" value="ECO:0007669"/>
    <property type="project" value="UniProtKB-ARBA"/>
</dbReference>
<dbReference type="InterPro" id="IPR013087">
    <property type="entry name" value="Znf_C2H2_type"/>
</dbReference>
<feature type="domain" description="C2H2-type" evidence="21">
    <location>
        <begin position="170"/>
        <end position="198"/>
    </location>
</feature>
<evidence type="ECO:0000256" key="11">
    <source>
        <dbReference type="ARBA" id="ARBA00023054"/>
    </source>
</evidence>
<dbReference type="GO" id="GO:0036064">
    <property type="term" value="C:ciliary basal body"/>
    <property type="evidence" value="ECO:0007669"/>
    <property type="project" value="UniProtKB-ARBA"/>
</dbReference>
<dbReference type="GO" id="GO:0060271">
    <property type="term" value="P:cilium assembly"/>
    <property type="evidence" value="ECO:0007669"/>
    <property type="project" value="UniProtKB-ARBA"/>
</dbReference>
<reference evidence="22" key="3">
    <citation type="submission" date="2025-09" db="UniProtKB">
        <authorList>
            <consortium name="Ensembl"/>
        </authorList>
    </citation>
    <scope>IDENTIFICATION</scope>
</reference>
<evidence type="ECO:0000256" key="12">
    <source>
        <dbReference type="ARBA" id="ARBA00023069"/>
    </source>
</evidence>
<evidence type="ECO:0000256" key="7">
    <source>
        <dbReference type="ARBA" id="ARBA00022723"/>
    </source>
</evidence>
<evidence type="ECO:0000256" key="13">
    <source>
        <dbReference type="ARBA" id="ARBA00023212"/>
    </source>
</evidence>
<keyword evidence="23" id="KW-1185">Reference proteome</keyword>
<keyword evidence="15" id="KW-0966">Cell projection</keyword>
<dbReference type="GO" id="GO:0005634">
    <property type="term" value="C:nucleus"/>
    <property type="evidence" value="ECO:0007669"/>
    <property type="project" value="UniProtKB-SubCell"/>
</dbReference>
<evidence type="ECO:0000256" key="19">
    <source>
        <dbReference type="SAM" id="Coils"/>
    </source>
</evidence>
<evidence type="ECO:0000259" key="21">
    <source>
        <dbReference type="PROSITE" id="PS50157"/>
    </source>
</evidence>
<evidence type="ECO:0000256" key="9">
    <source>
        <dbReference type="ARBA" id="ARBA00022794"/>
    </source>
</evidence>
<evidence type="ECO:0000313" key="22">
    <source>
        <dbReference type="Ensembl" id="ENSCSAVP00000013921.1"/>
    </source>
</evidence>
<dbReference type="SUPFAM" id="SSF57667">
    <property type="entry name" value="beta-beta-alpha zinc fingers"/>
    <property type="match status" value="1"/>
</dbReference>
<keyword evidence="5" id="KW-0217">Developmental protein</keyword>
<feature type="coiled-coil region" evidence="19">
    <location>
        <begin position="204"/>
        <end position="242"/>
    </location>
</feature>
<keyword evidence="8 18" id="KW-0863">Zinc-finger</keyword>
<dbReference type="GO" id="GO:0008270">
    <property type="term" value="F:zinc ion binding"/>
    <property type="evidence" value="ECO:0007669"/>
    <property type="project" value="UniProtKB-KW"/>
</dbReference>
<dbReference type="PROSITE" id="PS50157">
    <property type="entry name" value="ZINC_FINGER_C2H2_2"/>
    <property type="match status" value="1"/>
</dbReference>
<sequence length="346" mass="40394">MPGQTMYSPSLHYSTGIDHSYELDENNLQNPMPAFHFRKRFGDINWRKISSIDVDRVARELDFVTLQENISTVAFCNVDAVSDLDPLFVKLFKLAQFTIEYLLHSQEYLQSVINDMESRVTTTNDEKAAVEAQLVEANAEITKLKQENKKRRKMIEQQQLIIEAGASSYYKCPHCEKAFMNASFLQGHIQRRHPGSISYIGDVIEHSKREQAKLSDNLKQLESDLQKEKDNFHHRLREAESEKLRWAEESRVEMNRWKEEEETKWKEELKAVKDSFLEDIEKLKDKEEEYRKTIGNLQETMEIRQSNLGELGDDVEVEKTKMKDYGGEDADFGGRSAMTNLDRLNR</sequence>
<dbReference type="STRING" id="51511.ENSCSAVP00000013921"/>
<keyword evidence="7" id="KW-0479">Metal-binding</keyword>
<dbReference type="Proteomes" id="UP000007875">
    <property type="component" value="Unassembled WGS sequence"/>
</dbReference>
<keyword evidence="10" id="KW-0862">Zinc</keyword>
<keyword evidence="9" id="KW-0970">Cilium biogenesis/degradation</keyword>
<evidence type="ECO:0000256" key="1">
    <source>
        <dbReference type="ARBA" id="ARBA00004114"/>
    </source>
</evidence>
<dbReference type="InterPro" id="IPR032714">
    <property type="entry name" value="DZIP1_N"/>
</dbReference>
<proteinExistence type="inferred from homology"/>
<reference evidence="23" key="1">
    <citation type="submission" date="2003-08" db="EMBL/GenBank/DDBJ databases">
        <authorList>
            <person name="Birren B."/>
            <person name="Nusbaum C."/>
            <person name="Abebe A."/>
            <person name="Abouelleil A."/>
            <person name="Adekoya E."/>
            <person name="Ait-zahra M."/>
            <person name="Allen N."/>
            <person name="Allen T."/>
            <person name="An P."/>
            <person name="Anderson M."/>
            <person name="Anderson S."/>
            <person name="Arachchi H."/>
            <person name="Armbruster J."/>
            <person name="Bachantsang P."/>
            <person name="Baldwin J."/>
            <person name="Barry A."/>
            <person name="Bayul T."/>
            <person name="Blitshsteyn B."/>
            <person name="Bloom T."/>
            <person name="Blye J."/>
            <person name="Boguslavskiy L."/>
            <person name="Borowsky M."/>
            <person name="Boukhgalter B."/>
            <person name="Brunache A."/>
            <person name="Butler J."/>
            <person name="Calixte N."/>
            <person name="Calvo S."/>
            <person name="Camarata J."/>
            <person name="Campo K."/>
            <person name="Chang J."/>
            <person name="Cheshatsang Y."/>
            <person name="Citroen M."/>
            <person name="Collymore A."/>
            <person name="Considine T."/>
            <person name="Cook A."/>
            <person name="Cooke P."/>
            <person name="Corum B."/>
            <person name="Cuomo C."/>
            <person name="David R."/>
            <person name="Dawoe T."/>
            <person name="Degray S."/>
            <person name="Dodge S."/>
            <person name="Dooley K."/>
            <person name="Dorje P."/>
            <person name="Dorjee K."/>
            <person name="Dorris L."/>
            <person name="Duffey N."/>
            <person name="Dupes A."/>
            <person name="Elkins T."/>
            <person name="Engels R."/>
            <person name="Erickson J."/>
            <person name="Farina A."/>
            <person name="Faro S."/>
            <person name="Ferreira P."/>
            <person name="Fischer H."/>
            <person name="Fitzgerald M."/>
            <person name="Foley K."/>
            <person name="Gage D."/>
            <person name="Galagan J."/>
            <person name="Gearin G."/>
            <person name="Gnerre S."/>
            <person name="Gnirke A."/>
            <person name="Goyette A."/>
            <person name="Graham J."/>
            <person name="Grandbois E."/>
            <person name="Gyaltsen K."/>
            <person name="Hafez N."/>
            <person name="Hagopian D."/>
            <person name="Hagos B."/>
            <person name="Hall J."/>
            <person name="Hatcher B."/>
            <person name="Heller A."/>
            <person name="Higgins H."/>
            <person name="Honan T."/>
            <person name="Horn A."/>
            <person name="Houde N."/>
            <person name="Hughes L."/>
            <person name="Hulme W."/>
            <person name="Husby E."/>
            <person name="Iliev I."/>
            <person name="Jaffe D."/>
            <person name="Jones C."/>
            <person name="Kamal M."/>
            <person name="Kamat A."/>
            <person name="Kamvysselis M."/>
            <person name="Karlsson E."/>
            <person name="Kells C."/>
            <person name="Kieu A."/>
            <person name="Kisner P."/>
            <person name="Kodira C."/>
            <person name="Kulbokas E."/>
            <person name="Labutti K."/>
            <person name="Lama D."/>
            <person name="Landers T."/>
            <person name="Leger J."/>
            <person name="Levine S."/>
            <person name="Lewis D."/>
            <person name="Lewis T."/>
            <person name="Lindblad-toh K."/>
            <person name="Liu X."/>
            <person name="Lokyitsang T."/>
            <person name="Lokyitsang Y."/>
            <person name="Lucien O."/>
            <person name="Lui A."/>
            <person name="Ma L.J."/>
            <person name="Mabbitt R."/>
            <person name="Macdonald J."/>
            <person name="Maclean C."/>
            <person name="Major J."/>
            <person name="Manning J."/>
            <person name="Marabella R."/>
            <person name="Maru K."/>
            <person name="Matthews C."/>
            <person name="Mauceli E."/>
            <person name="Mccarthy M."/>
            <person name="Mcdonough S."/>
            <person name="Mcghee T."/>
            <person name="Meldrim J."/>
            <person name="Meneus L."/>
            <person name="Mesirov J."/>
            <person name="Mihalev A."/>
            <person name="Mihova T."/>
            <person name="Mikkelsen T."/>
            <person name="Mlenga V."/>
            <person name="Moru K."/>
            <person name="Mozes J."/>
            <person name="Mulrain L."/>
            <person name="Munson G."/>
            <person name="Naylor J."/>
            <person name="Newes C."/>
            <person name="Nguyen C."/>
            <person name="Nguyen N."/>
            <person name="Nguyen T."/>
            <person name="Nicol R."/>
            <person name="Nielsen C."/>
            <person name="Nizzari M."/>
            <person name="Norbu C."/>
            <person name="Norbu N."/>
            <person name="O'donnell P."/>
            <person name="Okoawo O."/>
            <person name="O'leary S."/>
            <person name="Omotosho B."/>
            <person name="O'neill K."/>
            <person name="Osman S."/>
            <person name="Parker S."/>
            <person name="Perrin D."/>
            <person name="Phunkhang P."/>
            <person name="Piqani B."/>
            <person name="Purcell S."/>
            <person name="Rachupka T."/>
            <person name="Ramasamy U."/>
            <person name="Rameau R."/>
            <person name="Ray V."/>
            <person name="Raymond C."/>
            <person name="Retta R."/>
            <person name="Richardson S."/>
            <person name="Rise C."/>
            <person name="Rodriguez J."/>
            <person name="Rogers J."/>
            <person name="Rogov P."/>
            <person name="Rutman M."/>
            <person name="Schupbach R."/>
            <person name="Seaman C."/>
            <person name="Settipalli S."/>
            <person name="Sharpe T."/>
            <person name="Sheridan J."/>
            <person name="Sherpa N."/>
            <person name="Shi J."/>
            <person name="Smirnov S."/>
            <person name="Smith C."/>
            <person name="Sougnez C."/>
            <person name="Spencer B."/>
            <person name="Stalker J."/>
            <person name="Stange-thomann N."/>
            <person name="Stavropoulos S."/>
            <person name="Stetson K."/>
            <person name="Stone C."/>
            <person name="Stone S."/>
            <person name="Stubbs M."/>
            <person name="Talamas J."/>
            <person name="Tchuinga P."/>
            <person name="Tenzing P."/>
            <person name="Tesfaye S."/>
            <person name="Theodore J."/>
            <person name="Thoulutsang Y."/>
            <person name="Topham K."/>
            <person name="Towey S."/>
            <person name="Tsamla T."/>
            <person name="Tsomo N."/>
            <person name="Vallee D."/>
            <person name="Vassiliev H."/>
            <person name="Venkataraman V."/>
            <person name="Vinson J."/>
            <person name="Vo A."/>
            <person name="Wade C."/>
            <person name="Wang S."/>
            <person name="Wangchuk T."/>
            <person name="Wangdi T."/>
            <person name="Whittaker C."/>
            <person name="Wilkinson J."/>
            <person name="Wu Y."/>
            <person name="Wyman D."/>
            <person name="Yadav S."/>
            <person name="Yang S."/>
            <person name="Yang X."/>
            <person name="Yeager S."/>
            <person name="Yee E."/>
            <person name="Young G."/>
            <person name="Zainoun J."/>
            <person name="Zembeck L."/>
            <person name="Zimmer A."/>
            <person name="Zody M."/>
            <person name="Lander E."/>
        </authorList>
    </citation>
    <scope>NUCLEOTIDE SEQUENCE [LARGE SCALE GENOMIC DNA]</scope>
</reference>
<evidence type="ECO:0000256" key="2">
    <source>
        <dbReference type="ARBA" id="ARBA00004120"/>
    </source>
</evidence>
<dbReference type="Gene3D" id="3.30.160.60">
    <property type="entry name" value="Classic Zinc Finger"/>
    <property type="match status" value="1"/>
</dbReference>
<evidence type="ECO:0000256" key="5">
    <source>
        <dbReference type="ARBA" id="ARBA00022473"/>
    </source>
</evidence>
<dbReference type="Pfam" id="PF13815">
    <property type="entry name" value="Dzip-like_N"/>
    <property type="match status" value="1"/>
</dbReference>
<keyword evidence="14" id="KW-0539">Nucleus</keyword>
<dbReference type="AlphaFoldDB" id="H2Z8K9"/>
<evidence type="ECO:0000256" key="10">
    <source>
        <dbReference type="ARBA" id="ARBA00022833"/>
    </source>
</evidence>
<evidence type="ECO:0000313" key="23">
    <source>
        <dbReference type="Proteomes" id="UP000007875"/>
    </source>
</evidence>
<dbReference type="PROSITE" id="PS00028">
    <property type="entry name" value="ZINC_FINGER_C2H2_1"/>
    <property type="match status" value="1"/>
</dbReference>
<keyword evidence="6" id="KW-0963">Cytoplasm</keyword>
<dbReference type="PANTHER" id="PTHR21502:SF3">
    <property type="entry name" value="CILIUM ASSEMBLY PROTEIN DZIP1L"/>
    <property type="match status" value="1"/>
</dbReference>
<dbReference type="eggNOG" id="ENOG502QRAI">
    <property type="taxonomic scope" value="Eukaryota"/>
</dbReference>
<evidence type="ECO:0000256" key="17">
    <source>
        <dbReference type="ARBA" id="ARBA00079993"/>
    </source>
</evidence>
<name>H2Z8K9_CIOSA</name>
<dbReference type="PANTHER" id="PTHR21502">
    <property type="entry name" value="ZINC FINGER PROTEIN DZIP1"/>
    <property type="match status" value="1"/>
</dbReference>
<evidence type="ECO:0000256" key="14">
    <source>
        <dbReference type="ARBA" id="ARBA00023242"/>
    </source>
</evidence>
<comment type="similarity">
    <text evidence="4">Belongs to the DZIP C2H2-type zinc-finger protein family.</text>
</comment>
<evidence type="ECO:0000256" key="6">
    <source>
        <dbReference type="ARBA" id="ARBA00022490"/>
    </source>
</evidence>
<evidence type="ECO:0000256" key="16">
    <source>
        <dbReference type="ARBA" id="ARBA00072553"/>
    </source>
</evidence>
<keyword evidence="11 19" id="KW-0175">Coiled coil</keyword>
<dbReference type="OMA" id="ASSYYKC"/>
<dbReference type="FunFam" id="3.30.160.60:FF:001591">
    <property type="entry name" value="DAZ interacting zinc finger protein 1"/>
    <property type="match status" value="1"/>
</dbReference>
<evidence type="ECO:0000256" key="18">
    <source>
        <dbReference type="PROSITE-ProRule" id="PRU00042"/>
    </source>
</evidence>
<dbReference type="HOGENOM" id="CLU_082296_0_0_1"/>
<protein>
    <recommendedName>
        <fullName evidence="16">Cilium assembly protein DZIP1</fullName>
    </recommendedName>
    <alternativeName>
        <fullName evidence="17">DAZ-interacting zinc finger protein 1</fullName>
    </alternativeName>
</protein>
<evidence type="ECO:0000256" key="3">
    <source>
        <dbReference type="ARBA" id="ARBA00004123"/>
    </source>
</evidence>
<dbReference type="InterPro" id="IPR036236">
    <property type="entry name" value="Znf_C2H2_sf"/>
</dbReference>
<dbReference type="Ensembl" id="ENSCSAVT00000014081.1">
    <property type="protein sequence ID" value="ENSCSAVP00000013921.1"/>
    <property type="gene ID" value="ENSCSAVG00000008163.1"/>
</dbReference>
<dbReference type="InterPro" id="IPR051241">
    <property type="entry name" value="DZIP_RILPL"/>
</dbReference>
<evidence type="ECO:0000256" key="15">
    <source>
        <dbReference type="ARBA" id="ARBA00023273"/>
    </source>
</evidence>
<accession>H2Z8K9</accession>
<keyword evidence="12" id="KW-0969">Cilium</keyword>
<dbReference type="SMART" id="SM00355">
    <property type="entry name" value="ZnF_C2H2"/>
    <property type="match status" value="1"/>
</dbReference>
<feature type="region of interest" description="Disordered" evidence="20">
    <location>
        <begin position="324"/>
        <end position="346"/>
    </location>
</feature>
<dbReference type="InParanoid" id="H2Z8K9"/>
<keyword evidence="13" id="KW-0206">Cytoskeleton</keyword>
<feature type="coiled-coil region" evidence="19">
    <location>
        <begin position="113"/>
        <end position="154"/>
    </location>
</feature>
<dbReference type="GO" id="GO:0005737">
    <property type="term" value="C:cytoplasm"/>
    <property type="evidence" value="ECO:0007669"/>
    <property type="project" value="UniProtKB-ARBA"/>
</dbReference>
<comment type="subcellular location">
    <subcellularLocation>
        <location evidence="2">Cytoplasm</location>
        <location evidence="2">Cytoskeleton</location>
        <location evidence="2">Cilium basal body</location>
    </subcellularLocation>
    <subcellularLocation>
        <location evidence="1">Cytoplasm</location>
        <location evidence="1">Cytoskeleton</location>
        <location evidence="1">Microtubule organizing center</location>
        <location evidence="1">Centrosome</location>
        <location evidence="1">Centriole</location>
    </subcellularLocation>
    <subcellularLocation>
        <location evidence="3">Nucleus</location>
    </subcellularLocation>
</comment>
<dbReference type="GeneTree" id="ENSGT00940000156862"/>
<feature type="coiled-coil region" evidence="19">
    <location>
        <begin position="266"/>
        <end position="300"/>
    </location>
</feature>